<dbReference type="AlphaFoldDB" id="F4PRN6"/>
<evidence type="ECO:0000313" key="13">
    <source>
        <dbReference type="EMBL" id="EGG20535.1"/>
    </source>
</evidence>
<evidence type="ECO:0000256" key="7">
    <source>
        <dbReference type="ARBA" id="ARBA00022801"/>
    </source>
</evidence>
<feature type="region of interest" description="Disordered" evidence="11">
    <location>
        <begin position="420"/>
        <end position="465"/>
    </location>
</feature>
<feature type="compositionally biased region" description="Pro residues" evidence="11">
    <location>
        <begin position="446"/>
        <end position="458"/>
    </location>
</feature>
<dbReference type="SUPFAM" id="SSF56219">
    <property type="entry name" value="DNase I-like"/>
    <property type="match status" value="1"/>
</dbReference>
<dbReference type="InterPro" id="IPR005135">
    <property type="entry name" value="Endo/exonuclease/phosphatase"/>
</dbReference>
<sequence>MMNTSSSSSSSNSHYSSPPFIISPSLSPLSPSSSTLAGQQHSNNATTTTTTTTMGVEIMSSHHSSSSSSSTMIDTTGMMGCYNKQTIISSSTTVQSSSCDSSNVSFGLPPPPPPPPSMPSNNIISIHKRKLININNNRSSSSLTTPSSSSSSSSSSASPVTMDQLLSGFNRNNLARTKTKVRTADGRIYEEQVSLQICEFKGIDESSVTKKYTTITNLPPFIYCNNQCKWTEYKYHQQNNNNNNQQQQQQLNGNGHHHNVTNNNNSNNINILTINVWFDSFVWHERAQSLFEEISSLLPDVVCLQEVTPMFLDLLKEQIWVKNHYILSDSGQSDTVFPYGTIIMTKYQQHNNNRYKLVSFTLYPLPSNQNRRMIMSTLIDTLLNKTIIIGSVHLESLKQNGQDRVKQLDYISNTFKSLVNSHGPSSCTPLSSSSSSCIGDKISIPNSPPPSPLSPPSSPIKQQQPTIYSTSPLIPSMFLVGDFNFGESTFEDKELIEKGFTDLWKCPTLTNNNENNHNSPTIDNSTNGITCIKKNERVDRLVYWNNPQHHQQQQQQQQKVRVTLINMIGTKAIEIEEEKRRIEKIDRDEIIYPSDHFGLQCHINHCC</sequence>
<evidence type="ECO:0000256" key="5">
    <source>
        <dbReference type="ARBA" id="ARBA00022723"/>
    </source>
</evidence>
<feature type="region of interest" description="Disordered" evidence="11">
    <location>
        <begin position="137"/>
        <end position="160"/>
    </location>
</feature>
<evidence type="ECO:0000313" key="14">
    <source>
        <dbReference type="Proteomes" id="UP000007797"/>
    </source>
</evidence>
<dbReference type="Gene3D" id="3.60.10.10">
    <property type="entry name" value="Endonuclease/exonuclease/phosphatase"/>
    <property type="match status" value="1"/>
</dbReference>
<protein>
    <recommendedName>
        <fullName evidence="12">Endonuclease/exonuclease/phosphatase domain-containing protein</fullName>
    </recommendedName>
</protein>
<evidence type="ECO:0000256" key="1">
    <source>
        <dbReference type="ARBA" id="ARBA00001936"/>
    </source>
</evidence>
<evidence type="ECO:0000259" key="12">
    <source>
        <dbReference type="Pfam" id="PF03372"/>
    </source>
</evidence>
<dbReference type="PANTHER" id="PTHR15822">
    <property type="entry name" value="TRAF AND TNF RECEPTOR-ASSOCIATED PROTEIN"/>
    <property type="match status" value="1"/>
</dbReference>
<reference evidence="14" key="1">
    <citation type="journal article" date="2011" name="Genome Res.">
        <title>Phylogeny-wide analysis of social amoeba genomes highlights ancient origins for complex intercellular communication.</title>
        <authorList>
            <person name="Heidel A.J."/>
            <person name="Lawal H.M."/>
            <person name="Felder M."/>
            <person name="Schilde C."/>
            <person name="Helps N.R."/>
            <person name="Tunggal B."/>
            <person name="Rivero F."/>
            <person name="John U."/>
            <person name="Schleicher M."/>
            <person name="Eichinger L."/>
            <person name="Platzer M."/>
            <person name="Noegel A.A."/>
            <person name="Schaap P."/>
            <person name="Gloeckner G."/>
        </authorList>
    </citation>
    <scope>NUCLEOTIDE SEQUENCE [LARGE SCALE GENOMIC DNA]</scope>
    <source>
        <strain evidence="14">SH3</strain>
    </source>
</reference>
<keyword evidence="7" id="KW-0378">Hydrolase</keyword>
<dbReference type="InterPro" id="IPR051547">
    <property type="entry name" value="TDP2-like"/>
</dbReference>
<dbReference type="GO" id="GO:0046872">
    <property type="term" value="F:metal ion binding"/>
    <property type="evidence" value="ECO:0007669"/>
    <property type="project" value="UniProtKB-KW"/>
</dbReference>
<evidence type="ECO:0000256" key="3">
    <source>
        <dbReference type="ARBA" id="ARBA00004322"/>
    </source>
</evidence>
<feature type="domain" description="Endonuclease/exonuclease/phosphatase" evidence="12">
    <location>
        <begin position="272"/>
        <end position="485"/>
    </location>
</feature>
<keyword evidence="14" id="KW-1185">Reference proteome</keyword>
<dbReference type="OrthoDB" id="9975959at2759"/>
<evidence type="ECO:0000256" key="11">
    <source>
        <dbReference type="SAM" id="MobiDB-lite"/>
    </source>
</evidence>
<evidence type="ECO:0000256" key="2">
    <source>
        <dbReference type="ARBA" id="ARBA00001946"/>
    </source>
</evidence>
<feature type="region of interest" description="Disordered" evidence="11">
    <location>
        <begin position="26"/>
        <end position="47"/>
    </location>
</feature>
<dbReference type="PANTHER" id="PTHR15822:SF4">
    <property type="entry name" value="TYROSYL-DNA PHOSPHODIESTERASE 2"/>
    <property type="match status" value="1"/>
</dbReference>
<dbReference type="GO" id="GO:0003697">
    <property type="term" value="F:single-stranded DNA binding"/>
    <property type="evidence" value="ECO:0007669"/>
    <property type="project" value="TreeGrafter"/>
</dbReference>
<feature type="region of interest" description="Disordered" evidence="11">
    <location>
        <begin position="93"/>
        <end position="122"/>
    </location>
</feature>
<evidence type="ECO:0000256" key="10">
    <source>
        <dbReference type="ARBA" id="ARBA00023242"/>
    </source>
</evidence>
<dbReference type="Proteomes" id="UP000007797">
    <property type="component" value="Unassembled WGS sequence"/>
</dbReference>
<dbReference type="InterPro" id="IPR036691">
    <property type="entry name" value="Endo/exonu/phosph_ase_sf"/>
</dbReference>
<keyword evidence="5" id="KW-0479">Metal-binding</keyword>
<dbReference type="GeneID" id="14872758"/>
<dbReference type="OMA" id="WFDSFLW"/>
<keyword evidence="8" id="KW-0460">Magnesium</keyword>
<keyword evidence="10" id="KW-0539">Nucleus</keyword>
<dbReference type="RefSeq" id="XP_004358385.1">
    <property type="nucleotide sequence ID" value="XM_004358328.1"/>
</dbReference>
<comment type="cofactor">
    <cofactor evidence="1">
        <name>Mn(2+)</name>
        <dbReference type="ChEBI" id="CHEBI:29035"/>
    </cofactor>
</comment>
<dbReference type="GO" id="GO:0006302">
    <property type="term" value="P:double-strand break repair"/>
    <property type="evidence" value="ECO:0007669"/>
    <property type="project" value="TreeGrafter"/>
</dbReference>
<dbReference type="GO" id="GO:0004518">
    <property type="term" value="F:nuclease activity"/>
    <property type="evidence" value="ECO:0007669"/>
    <property type="project" value="UniProtKB-KW"/>
</dbReference>
<evidence type="ECO:0000256" key="6">
    <source>
        <dbReference type="ARBA" id="ARBA00022763"/>
    </source>
</evidence>
<organism evidence="13 14">
    <name type="scientific">Cavenderia fasciculata</name>
    <name type="common">Slime mold</name>
    <name type="synonym">Dictyostelium fasciculatum</name>
    <dbReference type="NCBI Taxonomy" id="261658"/>
    <lineage>
        <taxon>Eukaryota</taxon>
        <taxon>Amoebozoa</taxon>
        <taxon>Evosea</taxon>
        <taxon>Eumycetozoa</taxon>
        <taxon>Dictyostelia</taxon>
        <taxon>Acytosteliales</taxon>
        <taxon>Cavenderiaceae</taxon>
        <taxon>Cavenderia</taxon>
    </lineage>
</organism>
<evidence type="ECO:0000256" key="8">
    <source>
        <dbReference type="ARBA" id="ARBA00022842"/>
    </source>
</evidence>
<keyword evidence="9" id="KW-0234">DNA repair</keyword>
<keyword evidence="4" id="KW-0540">Nuclease</keyword>
<dbReference type="GO" id="GO:0005737">
    <property type="term" value="C:cytoplasm"/>
    <property type="evidence" value="ECO:0007669"/>
    <property type="project" value="TreeGrafter"/>
</dbReference>
<dbReference type="Pfam" id="PF03372">
    <property type="entry name" value="Exo_endo_phos"/>
    <property type="match status" value="1"/>
</dbReference>
<keyword evidence="6" id="KW-0227">DNA damage</keyword>
<comment type="subcellular location">
    <subcellularLocation>
        <location evidence="3">Nucleus</location>
        <location evidence="3">PML body</location>
    </subcellularLocation>
</comment>
<name>F4PRN6_CACFS</name>
<accession>F4PRN6</accession>
<feature type="compositionally biased region" description="Low complexity" evidence="11">
    <location>
        <begin position="139"/>
        <end position="159"/>
    </location>
</feature>
<gene>
    <name evidence="13" type="ORF">DFA_00396</name>
</gene>
<dbReference type="EMBL" id="GL883010">
    <property type="protein sequence ID" value="EGG20535.1"/>
    <property type="molecule type" value="Genomic_DNA"/>
</dbReference>
<evidence type="ECO:0000256" key="9">
    <source>
        <dbReference type="ARBA" id="ARBA00023204"/>
    </source>
</evidence>
<dbReference type="GO" id="GO:0070260">
    <property type="term" value="F:5'-tyrosyl-DNA phosphodiesterase activity"/>
    <property type="evidence" value="ECO:0007669"/>
    <property type="project" value="TreeGrafter"/>
</dbReference>
<dbReference type="STRING" id="1054147.F4PRN6"/>
<comment type="cofactor">
    <cofactor evidence="2">
        <name>Mg(2+)</name>
        <dbReference type="ChEBI" id="CHEBI:18420"/>
    </cofactor>
</comment>
<feature type="compositionally biased region" description="Low complexity" evidence="11">
    <location>
        <begin position="93"/>
        <end position="105"/>
    </location>
</feature>
<proteinExistence type="predicted"/>
<feature type="compositionally biased region" description="Low complexity" evidence="11">
    <location>
        <begin position="421"/>
        <end position="445"/>
    </location>
</feature>
<feature type="compositionally biased region" description="Pro residues" evidence="11">
    <location>
        <begin position="108"/>
        <end position="118"/>
    </location>
</feature>
<evidence type="ECO:0000256" key="4">
    <source>
        <dbReference type="ARBA" id="ARBA00022722"/>
    </source>
</evidence>
<dbReference type="KEGG" id="dfa:DFA_00396"/>
<feature type="compositionally biased region" description="Polar residues" evidence="11">
    <location>
        <begin position="35"/>
        <end position="45"/>
    </location>
</feature>